<keyword evidence="2" id="KW-0472">Membrane</keyword>
<reference evidence="3 4" key="1">
    <citation type="submission" date="2018-06" db="EMBL/GenBank/DDBJ databases">
        <title>Genomic Encyclopedia of Type Strains, Phase III (KMG-III): the genomes of soil and plant-associated and newly described type strains.</title>
        <authorList>
            <person name="Whitman W."/>
        </authorList>
    </citation>
    <scope>NUCLEOTIDE SEQUENCE [LARGE SCALE GENOMIC DNA]</scope>
    <source>
        <strain evidence="3 4">CECT 7646</strain>
    </source>
</reference>
<gene>
    <name evidence="3" type="ORF">DFQ15_11914</name>
</gene>
<evidence type="ECO:0000313" key="3">
    <source>
        <dbReference type="EMBL" id="PYE75827.1"/>
    </source>
</evidence>
<dbReference type="InterPro" id="IPR003423">
    <property type="entry name" value="OMP_efflux"/>
</dbReference>
<organism evidence="3 4">
    <name type="scientific">Xylophilus ampelinus</name>
    <dbReference type="NCBI Taxonomy" id="54067"/>
    <lineage>
        <taxon>Bacteria</taxon>
        <taxon>Pseudomonadati</taxon>
        <taxon>Pseudomonadota</taxon>
        <taxon>Betaproteobacteria</taxon>
        <taxon>Burkholderiales</taxon>
        <taxon>Xylophilus</taxon>
    </lineage>
</organism>
<keyword evidence="2" id="KW-0812">Transmembrane</keyword>
<dbReference type="Gene3D" id="1.20.1600.10">
    <property type="entry name" value="Outer membrane efflux proteins (OEP)"/>
    <property type="match status" value="1"/>
</dbReference>
<evidence type="ECO:0000256" key="1">
    <source>
        <dbReference type="ARBA" id="ARBA00007613"/>
    </source>
</evidence>
<evidence type="ECO:0000313" key="4">
    <source>
        <dbReference type="Proteomes" id="UP000247540"/>
    </source>
</evidence>
<dbReference type="GO" id="GO:0005886">
    <property type="term" value="C:plasma membrane"/>
    <property type="evidence" value="ECO:0007669"/>
    <property type="project" value="UniProtKB-SubCell"/>
</dbReference>
<keyword evidence="2" id="KW-0564">Palmitate</keyword>
<dbReference type="AlphaFoldDB" id="A0A318SDU8"/>
<keyword evidence="4" id="KW-1185">Reference proteome</keyword>
<dbReference type="Pfam" id="PF02321">
    <property type="entry name" value="OEP"/>
    <property type="match status" value="2"/>
</dbReference>
<dbReference type="Gene3D" id="2.20.200.10">
    <property type="entry name" value="Outer membrane efflux proteins (OEP)"/>
    <property type="match status" value="1"/>
</dbReference>
<proteinExistence type="inferred from homology"/>
<protein>
    <submittedName>
        <fullName evidence="3">Multidrug efflux system outer membrane protein</fullName>
    </submittedName>
</protein>
<comment type="subcellular location">
    <subcellularLocation>
        <location evidence="2">Cell membrane</location>
        <topology evidence="2">Lipid-anchor</topology>
    </subcellularLocation>
</comment>
<dbReference type="GO" id="GO:0015562">
    <property type="term" value="F:efflux transmembrane transporter activity"/>
    <property type="evidence" value="ECO:0007669"/>
    <property type="project" value="InterPro"/>
</dbReference>
<sequence length="506" mass="54611">MREWGAAMPTMNKSDRRVSRAPLSLGLLAAAVLLAGCSMIPAYERPEAPVAADWPSNVAFAAAGTSQAPEARAADLPWQDYFADERLRRLIGLALDNNRDLRLAMLNVEQVRAQYQIQRANLFPAVNLSSTAQRAPNVVNGNLTNSFSVGLAVSAWEIDFFGRLSSLKEQALAQYLASDEGRKAAQISLVSAVANGWLALLADEELIDLSRRTVATREESIRLTRLRLDNGVASELDFRQAESLTETARATLAQQLRQRAQDENALVLLLGQSLPEDLRAETARLRLADAPQLADLPAGLPSELLVNRPDIRQSEQQLLAANANIGAARAAFFPRIALTAQAGTSSSELDGLFKSGSWGFTLAPQLLLPIFDAGRNRAGLASATAGRDIAVAQYEKSIQTAFREVADALAGRATLGEQLRAQQAQARAESIRLNLSDLRYKNGVSSYLDLLDAQRSLFTAQQLAVQTRLLQLQNQVTLYRVLGGGWTEPPAVPVAAAAPGAPTATR</sequence>
<dbReference type="Proteomes" id="UP000247540">
    <property type="component" value="Unassembled WGS sequence"/>
</dbReference>
<evidence type="ECO:0000256" key="2">
    <source>
        <dbReference type="RuleBase" id="RU362097"/>
    </source>
</evidence>
<dbReference type="SUPFAM" id="SSF56954">
    <property type="entry name" value="Outer membrane efflux proteins (OEP)"/>
    <property type="match status" value="1"/>
</dbReference>
<name>A0A318SDU8_9BURK</name>
<comment type="caution">
    <text evidence="3">The sequence shown here is derived from an EMBL/GenBank/DDBJ whole genome shotgun (WGS) entry which is preliminary data.</text>
</comment>
<dbReference type="PANTHER" id="PTHR30203">
    <property type="entry name" value="OUTER MEMBRANE CATION EFFLUX PROTEIN"/>
    <property type="match status" value="1"/>
</dbReference>
<keyword evidence="2" id="KW-1134">Transmembrane beta strand</keyword>
<keyword evidence="2" id="KW-0449">Lipoprotein</keyword>
<dbReference type="NCBIfam" id="TIGR01845">
    <property type="entry name" value="outer_NodT"/>
    <property type="match status" value="1"/>
</dbReference>
<dbReference type="PANTHER" id="PTHR30203:SF32">
    <property type="entry name" value="CATION EFFLUX SYSTEM PROTEIN CUSC"/>
    <property type="match status" value="1"/>
</dbReference>
<accession>A0A318SDU8</accession>
<dbReference type="InterPro" id="IPR010131">
    <property type="entry name" value="MdtP/NodT-like"/>
</dbReference>
<comment type="similarity">
    <text evidence="1 2">Belongs to the outer membrane factor (OMF) (TC 1.B.17) family.</text>
</comment>
<dbReference type="EMBL" id="QJTC01000019">
    <property type="protein sequence ID" value="PYE75827.1"/>
    <property type="molecule type" value="Genomic_DNA"/>
</dbReference>